<protein>
    <submittedName>
        <fullName evidence="4">Tetratricopeptide repeat protein</fullName>
    </submittedName>
</protein>
<proteinExistence type="predicted"/>
<feature type="repeat" description="TPR" evidence="3">
    <location>
        <begin position="188"/>
        <end position="221"/>
    </location>
</feature>
<comment type="caution">
    <text evidence="4">The sequence shown here is derived from an EMBL/GenBank/DDBJ whole genome shotgun (WGS) entry which is preliminary data.</text>
</comment>
<name>A0ABV8JH19_9BACL</name>
<dbReference type="InterPro" id="IPR051012">
    <property type="entry name" value="CellSynth/LPSAsmb/PSIAsmb"/>
</dbReference>
<keyword evidence="1" id="KW-0677">Repeat</keyword>
<sequence length="462" mass="54158">MFDQWLEQVKQHLEKIEEQYPGSVDPDRSRLREEFHQIQQVCDHVLEGWISLEERVSSLLNEEPDLAAEEEEVGEEFWLDGQVVRSFREGQGYYQLKMFGEAKPYFDQVVKEAPDFLLGRVYLALSDFQQRKWDDAFREFHLVAETSDHPRFAAFARHMLGCVHVQRGEDEKAIRQFDKALTLNPENGDAWFNLGACQYRLGQYAEAIPYFFHALHLDRDDWEAMYYLSCCYKEAGEWEGVHFWRRAVYEKTNSPAVMETIAQDFEESGDVEAALRWYRKLAATDPKRASAYHGMSWSLWLKGCQEEALLVLQKGLTIDPRNPDTLFTYVWYLLQQGDLGQVEKALAKLPEEMMAHPLWMMLRSRLFVHCQEFDRAEEAARKVVHHQDPFTRSLGHYQLGRIFLDRKQIHEAAGEFQKAQQLSPHWKEPLFYQGLCHLLDGKIDGTRQCWEQISLAVHTPAQ</sequence>
<dbReference type="Pfam" id="PF14559">
    <property type="entry name" value="TPR_19"/>
    <property type="match status" value="1"/>
</dbReference>
<evidence type="ECO:0000256" key="2">
    <source>
        <dbReference type="ARBA" id="ARBA00022803"/>
    </source>
</evidence>
<dbReference type="InterPro" id="IPR011990">
    <property type="entry name" value="TPR-like_helical_dom_sf"/>
</dbReference>
<feature type="repeat" description="TPR" evidence="3">
    <location>
        <begin position="154"/>
        <end position="187"/>
    </location>
</feature>
<dbReference type="InterPro" id="IPR019734">
    <property type="entry name" value="TPR_rpt"/>
</dbReference>
<dbReference type="PANTHER" id="PTHR45586:SF1">
    <property type="entry name" value="LIPOPOLYSACCHARIDE ASSEMBLY PROTEIN B"/>
    <property type="match status" value="1"/>
</dbReference>
<evidence type="ECO:0000313" key="4">
    <source>
        <dbReference type="EMBL" id="MFC4078046.1"/>
    </source>
</evidence>
<evidence type="ECO:0000313" key="5">
    <source>
        <dbReference type="Proteomes" id="UP001595843"/>
    </source>
</evidence>
<dbReference type="PANTHER" id="PTHR45586">
    <property type="entry name" value="TPR REPEAT-CONTAINING PROTEIN PA4667"/>
    <property type="match status" value="1"/>
</dbReference>
<dbReference type="SMART" id="SM00028">
    <property type="entry name" value="TPR"/>
    <property type="match status" value="6"/>
</dbReference>
<dbReference type="Pfam" id="PF13432">
    <property type="entry name" value="TPR_16"/>
    <property type="match status" value="1"/>
</dbReference>
<organism evidence="4 5">
    <name type="scientific">Salinithrix halophila</name>
    <dbReference type="NCBI Taxonomy" id="1485204"/>
    <lineage>
        <taxon>Bacteria</taxon>
        <taxon>Bacillati</taxon>
        <taxon>Bacillota</taxon>
        <taxon>Bacilli</taxon>
        <taxon>Bacillales</taxon>
        <taxon>Thermoactinomycetaceae</taxon>
        <taxon>Salinithrix</taxon>
    </lineage>
</organism>
<keyword evidence="2 3" id="KW-0802">TPR repeat</keyword>
<accession>A0ABV8JH19</accession>
<evidence type="ECO:0000256" key="1">
    <source>
        <dbReference type="ARBA" id="ARBA00022737"/>
    </source>
</evidence>
<dbReference type="Proteomes" id="UP001595843">
    <property type="component" value="Unassembled WGS sequence"/>
</dbReference>
<keyword evidence="5" id="KW-1185">Reference proteome</keyword>
<gene>
    <name evidence="4" type="ORF">ACFOUO_14685</name>
</gene>
<dbReference type="SUPFAM" id="SSF48452">
    <property type="entry name" value="TPR-like"/>
    <property type="match status" value="3"/>
</dbReference>
<evidence type="ECO:0000256" key="3">
    <source>
        <dbReference type="PROSITE-ProRule" id="PRU00339"/>
    </source>
</evidence>
<feature type="repeat" description="TPR" evidence="3">
    <location>
        <begin position="393"/>
        <end position="426"/>
    </location>
</feature>
<dbReference type="Gene3D" id="1.25.40.10">
    <property type="entry name" value="Tetratricopeptide repeat domain"/>
    <property type="match status" value="2"/>
</dbReference>
<dbReference type="PROSITE" id="PS50293">
    <property type="entry name" value="TPR_REGION"/>
    <property type="match status" value="2"/>
</dbReference>
<dbReference type="PROSITE" id="PS50005">
    <property type="entry name" value="TPR"/>
    <property type="match status" value="3"/>
</dbReference>
<dbReference type="RefSeq" id="WP_380705877.1">
    <property type="nucleotide sequence ID" value="NZ_JBHSAP010000018.1"/>
</dbReference>
<dbReference type="EMBL" id="JBHSAP010000018">
    <property type="protein sequence ID" value="MFC4078046.1"/>
    <property type="molecule type" value="Genomic_DNA"/>
</dbReference>
<reference evidence="5" key="1">
    <citation type="journal article" date="2019" name="Int. J. Syst. Evol. Microbiol.">
        <title>The Global Catalogue of Microorganisms (GCM) 10K type strain sequencing project: providing services to taxonomists for standard genome sequencing and annotation.</title>
        <authorList>
            <consortium name="The Broad Institute Genomics Platform"/>
            <consortium name="The Broad Institute Genome Sequencing Center for Infectious Disease"/>
            <person name="Wu L."/>
            <person name="Ma J."/>
        </authorList>
    </citation>
    <scope>NUCLEOTIDE SEQUENCE [LARGE SCALE GENOMIC DNA]</scope>
    <source>
        <strain evidence="5">IBRC-M 10813</strain>
    </source>
</reference>